<keyword evidence="3" id="KW-1185">Reference proteome</keyword>
<dbReference type="Proteomes" id="UP000244934">
    <property type="component" value="Unassembled WGS sequence"/>
</dbReference>
<keyword evidence="1" id="KW-0472">Membrane</keyword>
<dbReference type="AlphaFoldDB" id="A0A2R8CKK2"/>
<dbReference type="EMBL" id="ONZI01000002">
    <property type="protein sequence ID" value="SPJ33437.1"/>
    <property type="molecule type" value="Genomic_DNA"/>
</dbReference>
<reference evidence="3" key="1">
    <citation type="submission" date="2018-03" db="EMBL/GenBank/DDBJ databases">
        <authorList>
            <person name="Navarro De La Torre S."/>
        </authorList>
    </citation>
    <scope>NUCLEOTIDE SEQUENCE [LARGE SCALE GENOMIC DNA]</scope>
    <source>
        <strain evidence="3">EAod3</strain>
    </source>
</reference>
<dbReference type="InterPro" id="IPR019289">
    <property type="entry name" value="Phage_tail_E/E"/>
</dbReference>
<evidence type="ECO:0000313" key="2">
    <source>
        <dbReference type="EMBL" id="SPJ33437.1"/>
    </source>
</evidence>
<organism evidence="2 3">
    <name type="scientific">Kushneria phyllosphaerae</name>
    <dbReference type="NCBI Taxonomy" id="2100822"/>
    <lineage>
        <taxon>Bacteria</taxon>
        <taxon>Pseudomonadati</taxon>
        <taxon>Pseudomonadota</taxon>
        <taxon>Gammaproteobacteria</taxon>
        <taxon>Oceanospirillales</taxon>
        <taxon>Halomonadaceae</taxon>
        <taxon>Kushneria</taxon>
    </lineage>
</organism>
<sequence length="163" mass="17726">MNATRGLCCAFLTILAPWAYMLSVIEDYPSWAGSIYVVLVYFIAGGAKVPRINWRKTMAQAKEKATNTAHVSEAIELDTPIVRGEQTIDSISVRKPSAGELRGVNLSDVLQLQTDAIMKLIPRLSVPSLTDHEARQMDPADLVQLGGEIAGFLVSKRVKGEAA</sequence>
<feature type="transmembrane region" description="Helical" evidence="1">
    <location>
        <begin position="31"/>
        <end position="49"/>
    </location>
</feature>
<evidence type="ECO:0000256" key="1">
    <source>
        <dbReference type="SAM" id="Phobius"/>
    </source>
</evidence>
<protein>
    <recommendedName>
        <fullName evidence="4">Phage tail protein E</fullName>
    </recommendedName>
</protein>
<gene>
    <name evidence="2" type="ORF">KSP9073_01446</name>
</gene>
<proteinExistence type="predicted"/>
<keyword evidence="1" id="KW-0812">Transmembrane</keyword>
<dbReference type="RefSeq" id="WP_207771438.1">
    <property type="nucleotide sequence ID" value="NZ_ONZI01000002.1"/>
</dbReference>
<keyword evidence="1" id="KW-1133">Transmembrane helix</keyword>
<name>A0A2R8CKK2_9GAMM</name>
<accession>A0A2R8CKK2</accession>
<evidence type="ECO:0008006" key="4">
    <source>
        <dbReference type="Google" id="ProtNLM"/>
    </source>
</evidence>
<evidence type="ECO:0000313" key="3">
    <source>
        <dbReference type="Proteomes" id="UP000244934"/>
    </source>
</evidence>
<dbReference type="Pfam" id="PF10109">
    <property type="entry name" value="Phage_TAC_7"/>
    <property type="match status" value="1"/>
</dbReference>